<proteinExistence type="predicted"/>
<protein>
    <submittedName>
        <fullName evidence="1">Uncharacterized protein</fullName>
    </submittedName>
</protein>
<evidence type="ECO:0000313" key="1">
    <source>
        <dbReference type="EMBL" id="MBP2329336.1"/>
    </source>
</evidence>
<name>A0ABS4TZJ1_9PSEU</name>
<organism evidence="1 2">
    <name type="scientific">Kibdelosporangium banguiense</name>
    <dbReference type="NCBI Taxonomy" id="1365924"/>
    <lineage>
        <taxon>Bacteria</taxon>
        <taxon>Bacillati</taxon>
        <taxon>Actinomycetota</taxon>
        <taxon>Actinomycetes</taxon>
        <taxon>Pseudonocardiales</taxon>
        <taxon>Pseudonocardiaceae</taxon>
        <taxon>Kibdelosporangium</taxon>
    </lineage>
</organism>
<comment type="caution">
    <text evidence="1">The sequence shown here is derived from an EMBL/GenBank/DDBJ whole genome shotgun (WGS) entry which is preliminary data.</text>
</comment>
<reference evidence="1 2" key="1">
    <citation type="submission" date="2021-03" db="EMBL/GenBank/DDBJ databases">
        <title>Sequencing the genomes of 1000 actinobacteria strains.</title>
        <authorList>
            <person name="Klenk H.-P."/>
        </authorList>
    </citation>
    <scope>NUCLEOTIDE SEQUENCE [LARGE SCALE GENOMIC DNA]</scope>
    <source>
        <strain evidence="1 2">DSM 46670</strain>
    </source>
</reference>
<accession>A0ABS4TZJ1</accession>
<sequence length="108" mass="11205">MVVETPTGTTVLNGDTGAMLGPLAPLPGTGNGAEVTPDTGWYRVHRLDKRTIELVRVDLGALTVVTRSEPVPCGIDLATDPPLLSAASGRLLVTCWAGNEATMTVLGH</sequence>
<dbReference type="Proteomes" id="UP001519332">
    <property type="component" value="Unassembled WGS sequence"/>
</dbReference>
<keyword evidence="2" id="KW-1185">Reference proteome</keyword>
<evidence type="ECO:0000313" key="2">
    <source>
        <dbReference type="Proteomes" id="UP001519332"/>
    </source>
</evidence>
<dbReference type="EMBL" id="JAGINW010000001">
    <property type="protein sequence ID" value="MBP2329336.1"/>
    <property type="molecule type" value="Genomic_DNA"/>
</dbReference>
<gene>
    <name evidence="1" type="ORF">JOF56_009721</name>
</gene>
<dbReference type="RefSeq" id="WP_209646144.1">
    <property type="nucleotide sequence ID" value="NZ_JAGINW010000001.1"/>
</dbReference>